<dbReference type="RefSeq" id="WP_285490749.1">
    <property type="nucleotide sequence ID" value="NZ_BSTI01000032.1"/>
</dbReference>
<sequence length="89" mass="9723">MVPAPALEERALEPVSGGWSGSELADRPETWQVCLPAEDREELLQVAANLMPGGFGIDPFQWRPAVTARTRSLIANLHRRLAGEPGSFQ</sequence>
<proteinExistence type="predicted"/>
<name>A0A9W6R940_9PSEU</name>
<dbReference type="EMBL" id="BSTI01000032">
    <property type="protein sequence ID" value="GLY71158.1"/>
    <property type="molecule type" value="Genomic_DNA"/>
</dbReference>
<reference evidence="2" key="1">
    <citation type="submission" date="2023-03" db="EMBL/GenBank/DDBJ databases">
        <title>Amycolatopsis taiwanensis NBRC 103393.</title>
        <authorList>
            <person name="Ichikawa N."/>
            <person name="Sato H."/>
            <person name="Tonouchi N."/>
        </authorList>
    </citation>
    <scope>NUCLEOTIDE SEQUENCE</scope>
    <source>
        <strain evidence="2">NBRC 103393</strain>
    </source>
</reference>
<gene>
    <name evidence="2" type="ORF">Atai01_77770</name>
</gene>
<evidence type="ECO:0000313" key="3">
    <source>
        <dbReference type="Proteomes" id="UP001165136"/>
    </source>
</evidence>
<feature type="region of interest" description="Disordered" evidence="1">
    <location>
        <begin position="1"/>
        <end position="24"/>
    </location>
</feature>
<keyword evidence="3" id="KW-1185">Reference proteome</keyword>
<comment type="caution">
    <text evidence="2">The sequence shown here is derived from an EMBL/GenBank/DDBJ whole genome shotgun (WGS) entry which is preliminary data.</text>
</comment>
<dbReference type="AlphaFoldDB" id="A0A9W6R940"/>
<dbReference type="Proteomes" id="UP001165136">
    <property type="component" value="Unassembled WGS sequence"/>
</dbReference>
<evidence type="ECO:0000256" key="1">
    <source>
        <dbReference type="SAM" id="MobiDB-lite"/>
    </source>
</evidence>
<protein>
    <submittedName>
        <fullName evidence="2">Uncharacterized protein</fullName>
    </submittedName>
</protein>
<evidence type="ECO:0000313" key="2">
    <source>
        <dbReference type="EMBL" id="GLY71158.1"/>
    </source>
</evidence>
<accession>A0A9W6R940</accession>
<organism evidence="2 3">
    <name type="scientific">Amycolatopsis taiwanensis</name>
    <dbReference type="NCBI Taxonomy" id="342230"/>
    <lineage>
        <taxon>Bacteria</taxon>
        <taxon>Bacillati</taxon>
        <taxon>Actinomycetota</taxon>
        <taxon>Actinomycetes</taxon>
        <taxon>Pseudonocardiales</taxon>
        <taxon>Pseudonocardiaceae</taxon>
        <taxon>Amycolatopsis</taxon>
    </lineage>
</organism>